<dbReference type="Proteomes" id="UP000707731">
    <property type="component" value="Unassembled WGS sequence"/>
</dbReference>
<name>A0ABS0DE06_9NOCA</name>
<dbReference type="RefSeq" id="WP_195001791.1">
    <property type="nucleotide sequence ID" value="NZ_JADLQN010000001.1"/>
</dbReference>
<feature type="domain" description="Protein kinase" evidence="3">
    <location>
        <begin position="1"/>
        <end position="314"/>
    </location>
</feature>
<sequence length="666" mass="72645">MQVFRLDDGRVVRLGKELASAGEGVVSEVIGHPEWVAKIYHAHLPEQGLAARDRKVRAMAAAKPPGAEQADGFVVLAWPEHAVVGPDNRVRGFVMRRIDTVETVEVHRLSNPADRADPNPKGPQWPKKVTWLHLVNIARNLCRAVDTAHTAGAVIGDFNERNILVADTTLVSLVDCDSFQFRSGSTVHPCGVARPEFLAPELASVDLARHIRDKSSDLFVLAIHIYLLLMAGNHPFSRGDWTGRGEKPDALALAVGGHWAGGARSKLKCHPAAPEVGMLPVPVRDLFERALGAGARQPARRPSAAEWERALAAITSSRCARDTTHYYPDRSRDCPWCALAERQNGGTRVTARSRAKTLPTRGTGTARVTTCTATLGTKPRGQTTAIGRAATVTRPSLARPAATRPPATARTSKADPVVTERREIDRTVGRLVLGATSTCLTPWLLGHYLLRGSYLPVSGEVYNDEIRAWWPYFWAELRGGWALLWLLAAVFLLVRPWRGRWLSLLAGVALLSMAIWVGPGAADSFASAERTSVAELDSTRFPFSGHHTTCGSVDVGVRASEHAPVHSLWQMYVFTDSGEAGSVCDQVAVYHGWQETASLRLPDGIAFEDFGSSMSVYFQDVGESYPSGWAFWDYDLSRVWLTVHTTNGRVVSTNLRDAAHGGLALR</sequence>
<keyword evidence="2" id="KW-1133">Transmembrane helix</keyword>
<proteinExistence type="predicted"/>
<evidence type="ECO:0000256" key="2">
    <source>
        <dbReference type="SAM" id="Phobius"/>
    </source>
</evidence>
<dbReference type="EMBL" id="JADLQN010000001">
    <property type="protein sequence ID" value="MBF6355154.1"/>
    <property type="molecule type" value="Genomic_DNA"/>
</dbReference>
<dbReference type="SUPFAM" id="SSF56112">
    <property type="entry name" value="Protein kinase-like (PK-like)"/>
    <property type="match status" value="1"/>
</dbReference>
<keyword evidence="2" id="KW-0812">Transmembrane</keyword>
<evidence type="ECO:0000259" key="3">
    <source>
        <dbReference type="PROSITE" id="PS50011"/>
    </source>
</evidence>
<accession>A0ABS0DE06</accession>
<dbReference type="PROSITE" id="PS50011">
    <property type="entry name" value="PROTEIN_KINASE_DOM"/>
    <property type="match status" value="1"/>
</dbReference>
<keyword evidence="5" id="KW-1185">Reference proteome</keyword>
<feature type="compositionally biased region" description="Low complexity" evidence="1">
    <location>
        <begin position="397"/>
        <end position="411"/>
    </location>
</feature>
<reference evidence="4 5" key="1">
    <citation type="submission" date="2020-10" db="EMBL/GenBank/DDBJ databases">
        <title>Identification of Nocardia species via Next-generation sequencing and recognition of intraspecies genetic diversity.</title>
        <authorList>
            <person name="Li P."/>
            <person name="Li P."/>
            <person name="Lu B."/>
        </authorList>
    </citation>
    <scope>NUCLEOTIDE SEQUENCE [LARGE SCALE GENOMIC DNA]</scope>
    <source>
        <strain evidence="4 5">BJ06-0143</strain>
    </source>
</reference>
<dbReference type="InterPro" id="IPR011009">
    <property type="entry name" value="Kinase-like_dom_sf"/>
</dbReference>
<evidence type="ECO:0000313" key="4">
    <source>
        <dbReference type="EMBL" id="MBF6355154.1"/>
    </source>
</evidence>
<protein>
    <recommendedName>
        <fullName evidence="3">Protein kinase domain-containing protein</fullName>
    </recommendedName>
</protein>
<feature type="transmembrane region" description="Helical" evidence="2">
    <location>
        <begin position="501"/>
        <end position="522"/>
    </location>
</feature>
<dbReference type="InterPro" id="IPR000719">
    <property type="entry name" value="Prot_kinase_dom"/>
</dbReference>
<evidence type="ECO:0000313" key="5">
    <source>
        <dbReference type="Proteomes" id="UP000707731"/>
    </source>
</evidence>
<gene>
    <name evidence="4" type="ORF">IU449_11480</name>
</gene>
<feature type="transmembrane region" description="Helical" evidence="2">
    <location>
        <begin position="470"/>
        <end position="494"/>
    </location>
</feature>
<keyword evidence="2" id="KW-0472">Membrane</keyword>
<organism evidence="4 5">
    <name type="scientific">Nocardia higoensis</name>
    <dbReference type="NCBI Taxonomy" id="228599"/>
    <lineage>
        <taxon>Bacteria</taxon>
        <taxon>Bacillati</taxon>
        <taxon>Actinomycetota</taxon>
        <taxon>Actinomycetes</taxon>
        <taxon>Mycobacteriales</taxon>
        <taxon>Nocardiaceae</taxon>
        <taxon>Nocardia</taxon>
    </lineage>
</organism>
<comment type="caution">
    <text evidence="4">The sequence shown here is derived from an EMBL/GenBank/DDBJ whole genome shotgun (WGS) entry which is preliminary data.</text>
</comment>
<feature type="region of interest" description="Disordered" evidence="1">
    <location>
        <begin position="397"/>
        <end position="418"/>
    </location>
</feature>
<evidence type="ECO:0000256" key="1">
    <source>
        <dbReference type="SAM" id="MobiDB-lite"/>
    </source>
</evidence>
<dbReference type="Gene3D" id="1.10.510.10">
    <property type="entry name" value="Transferase(Phosphotransferase) domain 1"/>
    <property type="match status" value="1"/>
</dbReference>